<evidence type="ECO:0000256" key="1">
    <source>
        <dbReference type="SAM" id="MobiDB-lite"/>
    </source>
</evidence>
<proteinExistence type="predicted"/>
<evidence type="ECO:0000313" key="3">
    <source>
        <dbReference type="Proteomes" id="UP000297814"/>
    </source>
</evidence>
<evidence type="ECO:0000313" key="2">
    <source>
        <dbReference type="EMBL" id="TGO31616.1"/>
    </source>
</evidence>
<dbReference type="EMBL" id="PQXK01000479">
    <property type="protein sequence ID" value="TGO31616.1"/>
    <property type="molecule type" value="Genomic_DNA"/>
</dbReference>
<protein>
    <submittedName>
        <fullName evidence="2">Uncharacterized protein</fullName>
    </submittedName>
</protein>
<gene>
    <name evidence="2" type="ORF">BHYA_0484g00020</name>
</gene>
<feature type="compositionally biased region" description="Basic and acidic residues" evidence="1">
    <location>
        <begin position="163"/>
        <end position="173"/>
    </location>
</feature>
<dbReference type="AlphaFoldDB" id="A0A4Z1G3M7"/>
<accession>A0A4Z1G3M7</accession>
<keyword evidence="3" id="KW-1185">Reference proteome</keyword>
<reference evidence="2 3" key="1">
    <citation type="submission" date="2017-12" db="EMBL/GenBank/DDBJ databases">
        <title>Comparative genomics of Botrytis spp.</title>
        <authorList>
            <person name="Valero-Jimenez C.A."/>
            <person name="Tapia P."/>
            <person name="Veloso J."/>
            <person name="Silva-Moreno E."/>
            <person name="Staats M."/>
            <person name="Valdes J.H."/>
            <person name="Van Kan J.A.L."/>
        </authorList>
    </citation>
    <scope>NUCLEOTIDE SEQUENCE [LARGE SCALE GENOMIC DNA]</scope>
    <source>
        <strain evidence="2 3">Bh0001</strain>
    </source>
</reference>
<dbReference type="Proteomes" id="UP000297814">
    <property type="component" value="Unassembled WGS sequence"/>
</dbReference>
<comment type="caution">
    <text evidence="2">The sequence shown here is derived from an EMBL/GenBank/DDBJ whole genome shotgun (WGS) entry which is preliminary data.</text>
</comment>
<name>A0A4Z1G3M7_9HELO</name>
<feature type="region of interest" description="Disordered" evidence="1">
    <location>
        <begin position="139"/>
        <end position="173"/>
    </location>
</feature>
<organism evidence="2 3">
    <name type="scientific">Botrytis hyacinthi</name>
    <dbReference type="NCBI Taxonomy" id="278943"/>
    <lineage>
        <taxon>Eukaryota</taxon>
        <taxon>Fungi</taxon>
        <taxon>Dikarya</taxon>
        <taxon>Ascomycota</taxon>
        <taxon>Pezizomycotina</taxon>
        <taxon>Leotiomycetes</taxon>
        <taxon>Helotiales</taxon>
        <taxon>Sclerotiniaceae</taxon>
        <taxon>Botrytis</taxon>
    </lineage>
</organism>
<sequence>MIPLDPDITRIGPLWKCITHEERMNGKRYFIRFESMRGCENEQITAMLIYAKLFLQSAQKILSLSNPGLYFDSACASHGEVSQVSRYHAMLRYATLRYAIIEHTPTRRMIQNGVLDCTYRHISTAVVCTFKTHTAIKSSEDITPTPTPTPTTHVQPNANSKMYVERPEKVAVP</sequence>